<evidence type="ECO:0000313" key="2">
    <source>
        <dbReference type="Proteomes" id="UP000824120"/>
    </source>
</evidence>
<accession>A0A9J5W882</accession>
<dbReference type="OrthoDB" id="10432389at2759"/>
<organism evidence="1 2">
    <name type="scientific">Solanum commersonii</name>
    <name type="common">Commerson's wild potato</name>
    <name type="synonym">Commerson's nightshade</name>
    <dbReference type="NCBI Taxonomy" id="4109"/>
    <lineage>
        <taxon>Eukaryota</taxon>
        <taxon>Viridiplantae</taxon>
        <taxon>Streptophyta</taxon>
        <taxon>Embryophyta</taxon>
        <taxon>Tracheophyta</taxon>
        <taxon>Spermatophyta</taxon>
        <taxon>Magnoliopsida</taxon>
        <taxon>eudicotyledons</taxon>
        <taxon>Gunneridae</taxon>
        <taxon>Pentapetalae</taxon>
        <taxon>asterids</taxon>
        <taxon>lamiids</taxon>
        <taxon>Solanales</taxon>
        <taxon>Solanaceae</taxon>
        <taxon>Solanoideae</taxon>
        <taxon>Solaneae</taxon>
        <taxon>Solanum</taxon>
    </lineage>
</organism>
<gene>
    <name evidence="1" type="ORF">H5410_061309</name>
</gene>
<name>A0A9J5W882_SOLCO</name>
<keyword evidence="2" id="KW-1185">Reference proteome</keyword>
<protein>
    <submittedName>
        <fullName evidence="1">Uncharacterized protein</fullName>
    </submittedName>
</protein>
<comment type="caution">
    <text evidence="1">The sequence shown here is derived from an EMBL/GenBank/DDBJ whole genome shotgun (WGS) entry which is preliminary data.</text>
</comment>
<feature type="non-terminal residue" evidence="1">
    <location>
        <position position="1"/>
    </location>
</feature>
<evidence type="ECO:0000313" key="1">
    <source>
        <dbReference type="EMBL" id="KAG5571543.1"/>
    </source>
</evidence>
<proteinExistence type="predicted"/>
<dbReference type="Proteomes" id="UP000824120">
    <property type="component" value="Chromosome 12"/>
</dbReference>
<sequence length="342" mass="39057">MKQLVLNQLAEFEMIQDQRILEEEEIASKLALTAEFEEVAKKEETAWRQRSRAVWLKQGDRNTSFFHKTANAHRRVNTIDKIKVRDELLTEPAEIQKEITKYYKKLYAETEDWRPDLEMIGWARIKVKGPIENIPREVEIQDGGLIFSLKVWVEAPTRFRRSKVVELESQEVSPRLEKERDKAANSIKQMLTSQGLGQRRERKDLVDNDMHLRNVVGSSSHVDKAADAIKQMLTSQRIGLRREGNDLVDVMGHAYGGCTLGQPTHINKSPTKSYSDEVSAAGRYREASFKVDYVGIRETSGKTKEGEVKGNSQQLIPLSDPTPLNCDASECSKEVEGKTNQW</sequence>
<dbReference type="AlphaFoldDB" id="A0A9J5W882"/>
<dbReference type="EMBL" id="JACXVP010000012">
    <property type="protein sequence ID" value="KAG5571543.1"/>
    <property type="molecule type" value="Genomic_DNA"/>
</dbReference>
<reference evidence="1 2" key="1">
    <citation type="submission" date="2020-09" db="EMBL/GenBank/DDBJ databases">
        <title>De no assembly of potato wild relative species, Solanum commersonii.</title>
        <authorList>
            <person name="Cho K."/>
        </authorList>
    </citation>
    <scope>NUCLEOTIDE SEQUENCE [LARGE SCALE GENOMIC DNA]</scope>
    <source>
        <strain evidence="1">LZ3.2</strain>
        <tissue evidence="1">Leaf</tissue>
    </source>
</reference>